<feature type="compositionally biased region" description="Basic and acidic residues" evidence="1">
    <location>
        <begin position="1"/>
        <end position="11"/>
    </location>
</feature>
<gene>
    <name evidence="2" type="ORF">RR48_03717</name>
</gene>
<name>A0A0N1I7V1_PAPMA</name>
<proteinExistence type="predicted"/>
<reference evidence="2 3" key="1">
    <citation type="journal article" date="2015" name="Nat. Commun.">
        <title>Outbred genome sequencing and CRISPR/Cas9 gene editing in butterflies.</title>
        <authorList>
            <person name="Li X."/>
            <person name="Fan D."/>
            <person name="Zhang W."/>
            <person name="Liu G."/>
            <person name="Zhang L."/>
            <person name="Zhao L."/>
            <person name="Fang X."/>
            <person name="Chen L."/>
            <person name="Dong Y."/>
            <person name="Chen Y."/>
            <person name="Ding Y."/>
            <person name="Zhao R."/>
            <person name="Feng M."/>
            <person name="Zhu Y."/>
            <person name="Feng Y."/>
            <person name="Jiang X."/>
            <person name="Zhu D."/>
            <person name="Xiang H."/>
            <person name="Feng X."/>
            <person name="Li S."/>
            <person name="Wang J."/>
            <person name="Zhang G."/>
            <person name="Kronforst M.R."/>
            <person name="Wang W."/>
        </authorList>
    </citation>
    <scope>NUCLEOTIDE SEQUENCE [LARGE SCALE GENOMIC DNA]</scope>
    <source>
        <strain evidence="2">Ya'a_city_454_Pm</strain>
        <tissue evidence="2">Whole body</tissue>
    </source>
</reference>
<evidence type="ECO:0000256" key="1">
    <source>
        <dbReference type="SAM" id="MobiDB-lite"/>
    </source>
</evidence>
<accession>A0A0N1I7V1</accession>
<dbReference type="EMBL" id="KQ460501">
    <property type="protein sequence ID" value="KPJ14179.1"/>
    <property type="molecule type" value="Genomic_DNA"/>
</dbReference>
<organism evidence="2 3">
    <name type="scientific">Papilio machaon</name>
    <name type="common">Old World swallowtail butterfly</name>
    <dbReference type="NCBI Taxonomy" id="76193"/>
    <lineage>
        <taxon>Eukaryota</taxon>
        <taxon>Metazoa</taxon>
        <taxon>Ecdysozoa</taxon>
        <taxon>Arthropoda</taxon>
        <taxon>Hexapoda</taxon>
        <taxon>Insecta</taxon>
        <taxon>Pterygota</taxon>
        <taxon>Neoptera</taxon>
        <taxon>Endopterygota</taxon>
        <taxon>Lepidoptera</taxon>
        <taxon>Glossata</taxon>
        <taxon>Ditrysia</taxon>
        <taxon>Papilionoidea</taxon>
        <taxon>Papilionidae</taxon>
        <taxon>Papilioninae</taxon>
        <taxon>Papilio</taxon>
    </lineage>
</organism>
<dbReference type="AlphaFoldDB" id="A0A0N1I7V1"/>
<protein>
    <submittedName>
        <fullName evidence="2">Uncharacterized protein</fullName>
    </submittedName>
</protein>
<keyword evidence="3" id="KW-1185">Reference proteome</keyword>
<dbReference type="InParanoid" id="A0A0N1I7V1"/>
<sequence length="65" mass="6953">MCERFARDATRPLRAATAPSLGRTRRAGGSADNIPLPVGRPRSAPSFPEPPRAAPSCALQVTRIR</sequence>
<dbReference type="Proteomes" id="UP000053240">
    <property type="component" value="Unassembled WGS sequence"/>
</dbReference>
<evidence type="ECO:0000313" key="3">
    <source>
        <dbReference type="Proteomes" id="UP000053240"/>
    </source>
</evidence>
<evidence type="ECO:0000313" key="2">
    <source>
        <dbReference type="EMBL" id="KPJ14179.1"/>
    </source>
</evidence>
<feature type="region of interest" description="Disordered" evidence="1">
    <location>
        <begin position="1"/>
        <end position="65"/>
    </location>
</feature>